<comment type="caution">
    <text evidence="4">The sequence shown here is derived from an EMBL/GenBank/DDBJ whole genome shotgun (WGS) entry which is preliminary data.</text>
</comment>
<feature type="domain" description="Transposase MuDR plant" evidence="2">
    <location>
        <begin position="256"/>
        <end position="306"/>
    </location>
</feature>
<evidence type="ECO:0000259" key="2">
    <source>
        <dbReference type="Pfam" id="PF03108"/>
    </source>
</evidence>
<keyword evidence="5" id="KW-1185">Reference proteome</keyword>
<feature type="region of interest" description="Disordered" evidence="1">
    <location>
        <begin position="523"/>
        <end position="558"/>
    </location>
</feature>
<feature type="compositionally biased region" description="Basic residues" evidence="1">
    <location>
        <begin position="533"/>
        <end position="545"/>
    </location>
</feature>
<feature type="domain" description="PB1-like" evidence="3">
    <location>
        <begin position="11"/>
        <end position="97"/>
    </location>
</feature>
<gene>
    <name evidence="4" type="ORF">RHSIM_Rhsim04G0159500</name>
</gene>
<feature type="compositionally biased region" description="Basic residues" evidence="1">
    <location>
        <begin position="178"/>
        <end position="188"/>
    </location>
</feature>
<dbReference type="Proteomes" id="UP000626092">
    <property type="component" value="Unassembled WGS sequence"/>
</dbReference>
<name>A0A834H602_RHOSS</name>
<reference evidence="4" key="1">
    <citation type="submission" date="2019-11" db="EMBL/GenBank/DDBJ databases">
        <authorList>
            <person name="Liu Y."/>
            <person name="Hou J."/>
            <person name="Li T.-Q."/>
            <person name="Guan C.-H."/>
            <person name="Wu X."/>
            <person name="Wu H.-Z."/>
            <person name="Ling F."/>
            <person name="Zhang R."/>
            <person name="Shi X.-G."/>
            <person name="Ren J.-P."/>
            <person name="Chen E.-F."/>
            <person name="Sun J.-M."/>
        </authorList>
    </citation>
    <scope>NUCLEOTIDE SEQUENCE</scope>
    <source>
        <strain evidence="4">Adult_tree_wgs_1</strain>
        <tissue evidence="4">Leaves</tissue>
    </source>
</reference>
<dbReference type="PANTHER" id="PTHR31973:SF187">
    <property type="entry name" value="MUTATOR TRANSPOSASE MUDRA PROTEIN"/>
    <property type="match status" value="1"/>
</dbReference>
<dbReference type="AlphaFoldDB" id="A0A834H602"/>
<feature type="region of interest" description="Disordered" evidence="1">
    <location>
        <begin position="153"/>
        <end position="203"/>
    </location>
</feature>
<sequence>MEFGVGFHPEYFSIKLNHGGNIVRDIIEYYVGGTVSYVDYCGNDQISRIELQSMSKEVGYVEEVALFYKVQSNGKWVFKKIESDGDVTTMVQSLRNGLVEVFITDSNLEGFTSVEYNANVDVEDGLLDIDITSWEWDCGSFSQDNYNYLDFTTHRPSSRPNPPSTIEPLSTNEPPPTTRRRNARRKPIHHDSDSESDPDVFIDSDYEFSEDDDALFDANVDKDIKWCGVRKDKPKFRKYRPVLGKAQPIIEENMIFKNRAQCVEAIRQHAIVNGKAITFEKNDTDRVRAHCLAPCPWNILASSITGDRKTLQHLKNDLRIPNESTFTIISDKQKGLMNAIKDLLPCVEHRHCVRHLHSNMKRAGSTGQAVKDRLWNLARAIYVGRFSKLMEEFKQEDGAAFKWLAKHKPQHWCRSHFSVAPKCDMLLNNLCESFNATILNARDKPILTMLKRIRIYMIRHVVKRRASVEKWHGIPCAHTLVVLSESKKKAEGLVHEYYQKQTYINTYKHVIYPMNGIDMWEKTNKPPIQPPHYTRKSGRPKKCRRREADEPLAQSDGTKKMKRYLSKLSCRRCRGKGHNVRTCPSGFTAPRSKEQQCSQPISQPMFTLPSQPSQPTPKAPCRRGGIATRGGAARRGGAPYISVL</sequence>
<organism evidence="4 5">
    <name type="scientific">Rhododendron simsii</name>
    <name type="common">Sims's rhododendron</name>
    <dbReference type="NCBI Taxonomy" id="118357"/>
    <lineage>
        <taxon>Eukaryota</taxon>
        <taxon>Viridiplantae</taxon>
        <taxon>Streptophyta</taxon>
        <taxon>Embryophyta</taxon>
        <taxon>Tracheophyta</taxon>
        <taxon>Spermatophyta</taxon>
        <taxon>Magnoliopsida</taxon>
        <taxon>eudicotyledons</taxon>
        <taxon>Gunneridae</taxon>
        <taxon>Pentapetalae</taxon>
        <taxon>asterids</taxon>
        <taxon>Ericales</taxon>
        <taxon>Ericaceae</taxon>
        <taxon>Ericoideae</taxon>
        <taxon>Rhodoreae</taxon>
        <taxon>Rhododendron</taxon>
    </lineage>
</organism>
<protein>
    <recommendedName>
        <fullName evidence="6">Transposase</fullName>
    </recommendedName>
</protein>
<proteinExistence type="predicted"/>
<accession>A0A834H602</accession>
<evidence type="ECO:0000313" key="5">
    <source>
        <dbReference type="Proteomes" id="UP000626092"/>
    </source>
</evidence>
<dbReference type="InterPro" id="IPR004332">
    <property type="entry name" value="Transposase_MuDR"/>
</dbReference>
<feature type="compositionally biased region" description="Acidic residues" evidence="1">
    <location>
        <begin position="194"/>
        <end position="203"/>
    </location>
</feature>
<dbReference type="OrthoDB" id="1683089at2759"/>
<evidence type="ECO:0000259" key="3">
    <source>
        <dbReference type="Pfam" id="PF26130"/>
    </source>
</evidence>
<evidence type="ECO:0008006" key="6">
    <source>
        <dbReference type="Google" id="ProtNLM"/>
    </source>
</evidence>
<evidence type="ECO:0000256" key="1">
    <source>
        <dbReference type="SAM" id="MobiDB-lite"/>
    </source>
</evidence>
<dbReference type="Pfam" id="PF26130">
    <property type="entry name" value="PB1-like"/>
    <property type="match status" value="1"/>
</dbReference>
<feature type="compositionally biased region" description="Low complexity" evidence="1">
    <location>
        <begin position="622"/>
        <end position="638"/>
    </location>
</feature>
<dbReference type="EMBL" id="WJXA01000004">
    <property type="protein sequence ID" value="KAF7146254.1"/>
    <property type="molecule type" value="Genomic_DNA"/>
</dbReference>
<dbReference type="Pfam" id="PF03108">
    <property type="entry name" value="DBD_Tnp_Mut"/>
    <property type="match status" value="1"/>
</dbReference>
<dbReference type="PANTHER" id="PTHR31973">
    <property type="entry name" value="POLYPROTEIN, PUTATIVE-RELATED"/>
    <property type="match status" value="1"/>
</dbReference>
<dbReference type="InterPro" id="IPR058594">
    <property type="entry name" value="PB1-like_dom_pln"/>
</dbReference>
<evidence type="ECO:0000313" key="4">
    <source>
        <dbReference type="EMBL" id="KAF7146254.1"/>
    </source>
</evidence>
<feature type="region of interest" description="Disordered" evidence="1">
    <location>
        <begin position="606"/>
        <end position="644"/>
    </location>
</feature>